<reference evidence="1" key="1">
    <citation type="submission" date="2022-06" db="EMBL/GenBank/DDBJ databases">
        <title>Phylogenomic reconstructions and comparative analyses of Kickxellomycotina fungi.</title>
        <authorList>
            <person name="Reynolds N.K."/>
            <person name="Stajich J.E."/>
            <person name="Barry K."/>
            <person name="Grigoriev I.V."/>
            <person name="Crous P."/>
            <person name="Smith M.E."/>
        </authorList>
    </citation>
    <scope>NUCLEOTIDE SEQUENCE</scope>
    <source>
        <strain evidence="1">RSA 2271</strain>
    </source>
</reference>
<evidence type="ECO:0000313" key="2">
    <source>
        <dbReference type="Proteomes" id="UP001145114"/>
    </source>
</evidence>
<keyword evidence="1" id="KW-0472">Membrane</keyword>
<feature type="non-terminal residue" evidence="1">
    <location>
        <position position="87"/>
    </location>
</feature>
<keyword evidence="1" id="KW-0812">Transmembrane</keyword>
<name>A0ACC1HRW8_9FUNG</name>
<evidence type="ECO:0000313" key="1">
    <source>
        <dbReference type="EMBL" id="KAJ1676689.1"/>
    </source>
</evidence>
<accession>A0ACC1HRW8</accession>
<dbReference type="EMBL" id="JAMZIH010003651">
    <property type="protein sequence ID" value="KAJ1676689.1"/>
    <property type="molecule type" value="Genomic_DNA"/>
</dbReference>
<proteinExistence type="predicted"/>
<sequence length="87" mass="9861">MSVYPTTVIPQSLRRRDLIFLVFFATHIPISLLIDWHPLAPPHLIPAPLRAINSILTDKLKDPMMVLGDPLRGDGLIWFRSFVAGEM</sequence>
<protein>
    <submittedName>
        <fullName evidence="1">Transmembrane protein 97</fullName>
    </submittedName>
</protein>
<comment type="caution">
    <text evidence="1">The sequence shown here is derived from an EMBL/GenBank/DDBJ whole genome shotgun (WGS) entry which is preliminary data.</text>
</comment>
<keyword evidence="2" id="KW-1185">Reference proteome</keyword>
<organism evidence="1 2">
    <name type="scientific">Spiromyces aspiralis</name>
    <dbReference type="NCBI Taxonomy" id="68401"/>
    <lineage>
        <taxon>Eukaryota</taxon>
        <taxon>Fungi</taxon>
        <taxon>Fungi incertae sedis</taxon>
        <taxon>Zoopagomycota</taxon>
        <taxon>Kickxellomycotina</taxon>
        <taxon>Kickxellomycetes</taxon>
        <taxon>Kickxellales</taxon>
        <taxon>Kickxellaceae</taxon>
        <taxon>Spiromyces</taxon>
    </lineage>
</organism>
<dbReference type="Proteomes" id="UP001145114">
    <property type="component" value="Unassembled WGS sequence"/>
</dbReference>
<gene>
    <name evidence="1" type="primary">tmem97</name>
    <name evidence="1" type="ORF">EV182_007680</name>
</gene>